<dbReference type="AlphaFoldDB" id="A0A7W8IFG8"/>
<proteinExistence type="predicted"/>
<keyword evidence="3" id="KW-1185">Reference proteome</keyword>
<feature type="non-terminal residue" evidence="1">
    <location>
        <position position="1"/>
    </location>
</feature>
<sequence>SLKITRTREGLDVQLPAKALEPIATVLVLNTN</sequence>
<evidence type="ECO:0000313" key="1">
    <source>
        <dbReference type="EMBL" id="MBB5315351.1"/>
    </source>
</evidence>
<name>A0A7W8IFG8_9BACT</name>
<evidence type="ECO:0000313" key="3">
    <source>
        <dbReference type="Proteomes" id="UP000568106"/>
    </source>
</evidence>
<organism evidence="1 3">
    <name type="scientific">Tunturiibacter empetritectus</name>
    <dbReference type="NCBI Taxonomy" id="3069691"/>
    <lineage>
        <taxon>Bacteria</taxon>
        <taxon>Pseudomonadati</taxon>
        <taxon>Acidobacteriota</taxon>
        <taxon>Terriglobia</taxon>
        <taxon>Terriglobales</taxon>
        <taxon>Acidobacteriaceae</taxon>
        <taxon>Tunturiibacter</taxon>
    </lineage>
</organism>
<reference evidence="1" key="1">
    <citation type="submission" date="2020-08" db="EMBL/GenBank/DDBJ databases">
        <title>Genomic Encyclopedia of Type Strains, Phase IV (KMG-V): Genome sequencing to study the core and pangenomes of soil and plant-associated prokaryotes.</title>
        <authorList>
            <person name="Whitman W."/>
        </authorList>
    </citation>
    <scope>NUCLEOTIDE SEQUENCE [LARGE SCALE GENOMIC DNA]</scope>
    <source>
        <strain evidence="1">M8UP27</strain>
    </source>
</reference>
<comment type="caution">
    <text evidence="1">The sequence shown here is derived from an EMBL/GenBank/DDBJ whole genome shotgun (WGS) entry which is preliminary data.</text>
</comment>
<dbReference type="Proteomes" id="UP000568106">
    <property type="component" value="Unassembled WGS sequence"/>
</dbReference>
<protein>
    <submittedName>
        <fullName evidence="1">Uncharacterized protein</fullName>
    </submittedName>
</protein>
<accession>A0A7W8IFG8</accession>
<dbReference type="EMBL" id="JACHDY010000008">
    <property type="protein sequence ID" value="MBB5319437.1"/>
    <property type="molecule type" value="Genomic_DNA"/>
</dbReference>
<dbReference type="EMBL" id="JACHDY010000001">
    <property type="protein sequence ID" value="MBB5315351.1"/>
    <property type="molecule type" value="Genomic_DNA"/>
</dbReference>
<gene>
    <name evidence="1" type="ORF">HDF09_000001</name>
    <name evidence="2" type="ORF">HDF09_004145</name>
</gene>
<evidence type="ECO:0000313" key="2">
    <source>
        <dbReference type="EMBL" id="MBB5319437.1"/>
    </source>
</evidence>